<dbReference type="EMBL" id="X97918">
    <property type="protein sequence ID" value="CAA66498.1"/>
    <property type="molecule type" value="Genomic_DNA"/>
</dbReference>
<organismHost>
    <name type="scientific">Bacillus subtilis</name>
    <dbReference type="NCBI Taxonomy" id="1423"/>
</organismHost>
<keyword evidence="1" id="KW-0472">Membrane</keyword>
<accession>O48493</accession>
<keyword evidence="3" id="KW-1185">Reference proteome</keyword>
<proteinExistence type="predicted"/>
<dbReference type="Proteomes" id="UP000002559">
    <property type="component" value="Segment"/>
</dbReference>
<feature type="transmembrane region" description="Helical" evidence="1">
    <location>
        <begin position="25"/>
        <end position="45"/>
    </location>
</feature>
<reference evidence="3" key="1">
    <citation type="journal article" date="1997" name="Gene">
        <title>The complete nucleotide sequence and functional organization of Bacillus subtilis bacteriophage SPP1.</title>
        <authorList>
            <person name="Alonso J.C."/>
            <person name="Luder G."/>
            <person name="Stiege A.C."/>
            <person name="Chai S."/>
            <person name="Weise F."/>
            <person name="Trautner T.A."/>
        </authorList>
    </citation>
    <scope>NUCLEOTIDE SEQUENCE [LARGE SCALE GENOMIC DNA]</scope>
</reference>
<keyword evidence="1" id="KW-1133">Transmembrane helix</keyword>
<sequence length="91" mass="10280">MFMLLFEISPIAIESLPQSSEAKSLLAAFIFWALILPAVTINLLMFSFFPISSEWRLTTSSLSDIFFACFNANAVFPILGRAAIRTKFRRL</sequence>
<evidence type="ECO:0000313" key="2">
    <source>
        <dbReference type="EMBL" id="CAA66498.1"/>
    </source>
</evidence>
<evidence type="ECO:0000313" key="3">
    <source>
        <dbReference type="Proteomes" id="UP000002559"/>
    </source>
</evidence>
<dbReference type="KEGG" id="vg:955350"/>
<dbReference type="GeneID" id="955350"/>
<keyword evidence="1" id="KW-0812">Transmembrane</keyword>
<dbReference type="PIR" id="T42344">
    <property type="entry name" value="T42344"/>
</dbReference>
<name>O48493_BPSPP</name>
<protein>
    <submittedName>
        <fullName evidence="2">Bacteriophage SPP1 complete nucleotide sequence</fullName>
    </submittedName>
</protein>
<evidence type="ECO:0000256" key="1">
    <source>
        <dbReference type="SAM" id="Phobius"/>
    </source>
</evidence>
<dbReference type="RefSeq" id="NP_690735.1">
    <property type="nucleotide sequence ID" value="NC_004166.2"/>
</dbReference>
<feature type="transmembrane region" description="Helical" evidence="1">
    <location>
        <begin position="65"/>
        <end position="84"/>
    </location>
</feature>
<organism evidence="2 3">
    <name type="scientific">Bacillus phage SPP1</name>
    <name type="common">Bacteriophage SPP1</name>
    <dbReference type="NCBI Taxonomy" id="10724"/>
    <lineage>
        <taxon>Viruses</taxon>
        <taxon>Duplodnaviria</taxon>
        <taxon>Heunggongvirae</taxon>
        <taxon>Uroviricota</taxon>
        <taxon>Caudoviricetes</taxon>
        <taxon>Trautnerviridae</taxon>
        <taxon>Polsinellivirinae</taxon>
        <taxon>Rivavirus</taxon>
        <taxon>Rivavirus SPP1</taxon>
    </lineage>
</organism>